<dbReference type="AlphaFoldDB" id="A0A455T2B0"/>
<evidence type="ECO:0000313" key="1">
    <source>
        <dbReference type="EMBL" id="BBH92625.1"/>
    </source>
</evidence>
<protein>
    <submittedName>
        <fullName evidence="1">Uncharacterized protein</fullName>
    </submittedName>
</protein>
<gene>
    <name evidence="1" type="ORF">KTA_08240</name>
</gene>
<organism evidence="1">
    <name type="scientific">Thermogemmatispora argillosa</name>
    <dbReference type="NCBI Taxonomy" id="2045280"/>
    <lineage>
        <taxon>Bacteria</taxon>
        <taxon>Bacillati</taxon>
        <taxon>Chloroflexota</taxon>
        <taxon>Ktedonobacteria</taxon>
        <taxon>Thermogemmatisporales</taxon>
        <taxon>Thermogemmatisporaceae</taxon>
        <taxon>Thermogemmatispora</taxon>
    </lineage>
</organism>
<name>A0A455T2B0_9CHLR</name>
<proteinExistence type="predicted"/>
<accession>A0A455T2B0</accession>
<reference evidence="1" key="1">
    <citation type="submission" date="2018-12" db="EMBL/GenBank/DDBJ databases">
        <title>Novel natural products biosynthetic potential of the class Ktedonobacteria.</title>
        <authorList>
            <person name="Zheng Y."/>
            <person name="Saitou A."/>
            <person name="Wang C.M."/>
            <person name="Toyoda A."/>
            <person name="Minakuchi Y."/>
            <person name="Sekiguchi Y."/>
            <person name="Ueda K."/>
            <person name="Takano H."/>
            <person name="Sakai Y."/>
            <person name="Yokota A."/>
            <person name="Yabe S."/>
        </authorList>
    </citation>
    <scope>NUCLEOTIDE SEQUENCE</scope>
    <source>
        <strain evidence="1">A3-2</strain>
    </source>
</reference>
<dbReference type="EMBL" id="AP019377">
    <property type="protein sequence ID" value="BBH92625.1"/>
    <property type="molecule type" value="Genomic_DNA"/>
</dbReference>
<sequence length="82" mass="8887">MLARGALPSPAPFLTAEVEVWPDEQLLFVDSTLITTIFDSLYRRTDSLALLVYNGTPGSTQKVSAVFSGFSNIPLPSSPSFH</sequence>